<dbReference type="InterPro" id="IPR006015">
    <property type="entry name" value="Universal_stress_UspA"/>
</dbReference>
<evidence type="ECO:0000256" key="1">
    <source>
        <dbReference type="ARBA" id="ARBA00008791"/>
    </source>
</evidence>
<dbReference type="EMBL" id="DTHB01000016">
    <property type="protein sequence ID" value="HGB14046.1"/>
    <property type="molecule type" value="Genomic_DNA"/>
</dbReference>
<dbReference type="PIRSF" id="PIRSF006276">
    <property type="entry name" value="UspA"/>
    <property type="match status" value="1"/>
</dbReference>
<keyword evidence="2" id="KW-0963">Cytoplasm</keyword>
<dbReference type="PRINTS" id="PR01438">
    <property type="entry name" value="UNVRSLSTRESS"/>
</dbReference>
<comment type="caution">
    <text evidence="4">The sequence shown here is derived from an EMBL/GenBank/DDBJ whole genome shotgun (WGS) entry which is preliminary data.</text>
</comment>
<dbReference type="Gene3D" id="3.40.50.620">
    <property type="entry name" value="HUPs"/>
    <property type="match status" value="1"/>
</dbReference>
<organism evidence="4">
    <name type="scientific">Desulfobacca acetoxidans</name>
    <dbReference type="NCBI Taxonomy" id="60893"/>
    <lineage>
        <taxon>Bacteria</taxon>
        <taxon>Pseudomonadati</taxon>
        <taxon>Thermodesulfobacteriota</taxon>
        <taxon>Desulfobaccia</taxon>
        <taxon>Desulfobaccales</taxon>
        <taxon>Desulfobaccaceae</taxon>
        <taxon>Desulfobacca</taxon>
    </lineage>
</organism>
<accession>A0A7C3SI53</accession>
<comment type="similarity">
    <text evidence="1 2">Belongs to the universal stress protein A family.</text>
</comment>
<dbReference type="GO" id="GO:0005737">
    <property type="term" value="C:cytoplasm"/>
    <property type="evidence" value="ECO:0007669"/>
    <property type="project" value="UniProtKB-SubCell"/>
</dbReference>
<dbReference type="CDD" id="cd00293">
    <property type="entry name" value="USP-like"/>
    <property type="match status" value="1"/>
</dbReference>
<dbReference type="InterPro" id="IPR014729">
    <property type="entry name" value="Rossmann-like_a/b/a_fold"/>
</dbReference>
<feature type="domain" description="UspA" evidence="3">
    <location>
        <begin position="23"/>
        <end position="162"/>
    </location>
</feature>
<dbReference type="PANTHER" id="PTHR46268:SF6">
    <property type="entry name" value="UNIVERSAL STRESS PROTEIN UP12"/>
    <property type="match status" value="1"/>
</dbReference>
<evidence type="ECO:0000259" key="3">
    <source>
        <dbReference type="Pfam" id="PF00582"/>
    </source>
</evidence>
<dbReference type="Pfam" id="PF00582">
    <property type="entry name" value="Usp"/>
    <property type="match status" value="1"/>
</dbReference>
<name>A0A7C3SI53_9BACT</name>
<dbReference type="SUPFAM" id="SSF52402">
    <property type="entry name" value="Adenine nucleotide alpha hydrolases-like"/>
    <property type="match status" value="1"/>
</dbReference>
<evidence type="ECO:0000313" key="4">
    <source>
        <dbReference type="EMBL" id="HGB14046.1"/>
    </source>
</evidence>
<gene>
    <name evidence="4" type="ORF">ENV62_02240</name>
</gene>
<proteinExistence type="inferred from homology"/>
<dbReference type="AlphaFoldDB" id="A0A7C3SI53"/>
<dbReference type="InterPro" id="IPR006016">
    <property type="entry name" value="UspA"/>
</dbReference>
<reference evidence="4" key="1">
    <citation type="journal article" date="2020" name="mSystems">
        <title>Genome- and Community-Level Interaction Insights into Carbon Utilization and Element Cycling Functions of Hydrothermarchaeota in Hydrothermal Sediment.</title>
        <authorList>
            <person name="Zhou Z."/>
            <person name="Liu Y."/>
            <person name="Xu W."/>
            <person name="Pan J."/>
            <person name="Luo Z.H."/>
            <person name="Li M."/>
        </authorList>
    </citation>
    <scope>NUCLEOTIDE SEQUENCE [LARGE SCALE GENOMIC DNA]</scope>
    <source>
        <strain evidence="4">SpSt-776</strain>
    </source>
</reference>
<protein>
    <recommendedName>
        <fullName evidence="2">Universal stress protein</fullName>
    </recommendedName>
</protein>
<comment type="subcellular location">
    <subcellularLocation>
        <location evidence="2">Cytoplasm</location>
    </subcellularLocation>
</comment>
<sequence length="162" mass="17849">MWERSSISCIYRKNDSKLEMRIMYKKILVAYDGSEGANKALEAGINLAKIHGAELVALSVQEGLPRFASTIDEVQEEKAYANQHYGKLLEKARARAQEAGVELKTIMRPGHPAKTIVQVAKEGKFDLVLVGHTGLSEVWAAFLGTTAEKVSRHAPCSVLIVR</sequence>
<dbReference type="PANTHER" id="PTHR46268">
    <property type="entry name" value="STRESS RESPONSE PROTEIN NHAX"/>
    <property type="match status" value="1"/>
</dbReference>
<evidence type="ECO:0000256" key="2">
    <source>
        <dbReference type="PIRNR" id="PIRNR006276"/>
    </source>
</evidence>